<organism evidence="1">
    <name type="scientific">Anguilla anguilla</name>
    <name type="common">European freshwater eel</name>
    <name type="synonym">Muraena anguilla</name>
    <dbReference type="NCBI Taxonomy" id="7936"/>
    <lineage>
        <taxon>Eukaryota</taxon>
        <taxon>Metazoa</taxon>
        <taxon>Chordata</taxon>
        <taxon>Craniata</taxon>
        <taxon>Vertebrata</taxon>
        <taxon>Euteleostomi</taxon>
        <taxon>Actinopterygii</taxon>
        <taxon>Neopterygii</taxon>
        <taxon>Teleostei</taxon>
        <taxon>Anguilliformes</taxon>
        <taxon>Anguillidae</taxon>
        <taxon>Anguilla</taxon>
    </lineage>
</organism>
<evidence type="ECO:0000313" key="1">
    <source>
        <dbReference type="EMBL" id="JAG99903.1"/>
    </source>
</evidence>
<dbReference type="EMBL" id="GBXM01108673">
    <property type="protein sequence ID" value="JAG99903.1"/>
    <property type="molecule type" value="Transcribed_RNA"/>
</dbReference>
<dbReference type="AlphaFoldDB" id="A0A0E9P608"/>
<reference evidence="1" key="2">
    <citation type="journal article" date="2015" name="Fish Shellfish Immunol.">
        <title>Early steps in the European eel (Anguilla anguilla)-Vibrio vulnificus interaction in the gills: Role of the RtxA13 toxin.</title>
        <authorList>
            <person name="Callol A."/>
            <person name="Pajuelo D."/>
            <person name="Ebbesson L."/>
            <person name="Teles M."/>
            <person name="MacKenzie S."/>
            <person name="Amaro C."/>
        </authorList>
    </citation>
    <scope>NUCLEOTIDE SEQUENCE</scope>
</reference>
<accession>A0A0E9P608</accession>
<proteinExistence type="predicted"/>
<name>A0A0E9P608_ANGAN</name>
<reference evidence="1" key="1">
    <citation type="submission" date="2014-11" db="EMBL/GenBank/DDBJ databases">
        <authorList>
            <person name="Amaro Gonzalez C."/>
        </authorList>
    </citation>
    <scope>NUCLEOTIDE SEQUENCE</scope>
</reference>
<protein>
    <submittedName>
        <fullName evidence="1">Uncharacterized protein</fullName>
    </submittedName>
</protein>
<sequence>MKREKTAFPPIFICPSPGTFRQLSTPLRVCLAFPQVPV</sequence>